<evidence type="ECO:0008006" key="3">
    <source>
        <dbReference type="Google" id="ProtNLM"/>
    </source>
</evidence>
<dbReference type="Proteomes" id="UP001321804">
    <property type="component" value="Chromosome"/>
</dbReference>
<evidence type="ECO:0000313" key="1">
    <source>
        <dbReference type="EMBL" id="BDR57544.1"/>
    </source>
</evidence>
<accession>A0AAU9DP41</accession>
<dbReference type="AlphaFoldDB" id="A0AAU9DP41"/>
<keyword evidence="2" id="KW-1185">Reference proteome</keyword>
<evidence type="ECO:0000313" key="2">
    <source>
        <dbReference type="Proteomes" id="UP001321804"/>
    </source>
</evidence>
<dbReference type="EMBL" id="AP026801">
    <property type="protein sequence ID" value="BDR57544.1"/>
    <property type="molecule type" value="Genomic_DNA"/>
</dbReference>
<reference evidence="1 2" key="1">
    <citation type="journal article" date="2023" name="Microbiol. Spectr.">
        <title>Symbiosis of Carpenter Bees with Uncharacterized Lactic Acid Bacteria Showing NAD Auxotrophy.</title>
        <authorList>
            <person name="Kawasaki S."/>
            <person name="Ozawa K."/>
            <person name="Mori T."/>
            <person name="Yamamoto A."/>
            <person name="Ito M."/>
            <person name="Ohkuma M."/>
            <person name="Sakamoto M."/>
            <person name="Matsutani M."/>
        </authorList>
    </citation>
    <scope>NUCLEOTIDE SEQUENCE [LARGE SCALE GENOMIC DNA]</scope>
    <source>
        <strain evidence="1 2">KimC2</strain>
    </source>
</reference>
<dbReference type="RefSeq" id="WP_317696697.1">
    <property type="nucleotide sequence ID" value="NZ_AP026801.1"/>
</dbReference>
<sequence length="376" mass="44276">MENLTKDLSKLKWGQHYTSVESFFSIISTSKIRLTRSEFLNDPTDTKISNIFISKFTKVHREEIEKMVKQIGGEEANVVEAIYHKAPIEKYLRFILNHVNIYVMALTRDVDAIPMWNYYGRGGMELSLDIPGFVKDLSSSLDQNGRALIGLTDVTYVNEKMDLTNMELPERLGNFFLRTANEKDIFSKHEEFLKRNNFDTSVFDLTNVGQYTTYFINSYIYSLRYLALNVKSIDSEMDAETIFRTVYNNDLYIKEKYAWKSDVLLFFLMLSAALKNDSYNFEREIRIVYFNPSLDSTDILTNKYDVKMLQGQQYIRPYIELPIPHIAENIHRITLSPQTENLPIDHHAYLDVIQDFLRQHDFEKIKVDFSKRKIRW</sequence>
<protein>
    <recommendedName>
        <fullName evidence="3">DUF2971 domain-containing protein</fullName>
    </recommendedName>
</protein>
<organism evidence="1 2">
    <name type="scientific">Xylocopilactobacillus apis</name>
    <dbReference type="NCBI Taxonomy" id="2932183"/>
    <lineage>
        <taxon>Bacteria</taxon>
        <taxon>Bacillati</taxon>
        <taxon>Bacillota</taxon>
        <taxon>Bacilli</taxon>
        <taxon>Lactobacillales</taxon>
        <taxon>Lactobacillaceae</taxon>
        <taxon>Xylocopilactobacillus</taxon>
    </lineage>
</organism>
<name>A0AAU9DP41_9LACO</name>
<dbReference type="KEGG" id="xak:KIMC2_21060"/>
<proteinExistence type="predicted"/>
<gene>
    <name evidence="1" type="ORF">KIMC2_21060</name>
</gene>